<dbReference type="GO" id="GO:0017004">
    <property type="term" value="P:cytochrome complex assembly"/>
    <property type="evidence" value="ECO:0007669"/>
    <property type="project" value="UniProtKB-KW"/>
</dbReference>
<dbReference type="Gene3D" id="3.40.50.300">
    <property type="entry name" value="P-loop containing nucleotide triphosphate hydrolases"/>
    <property type="match status" value="1"/>
</dbReference>
<name>A0A381VJJ9_9ZZZZ</name>
<keyword evidence="3" id="KW-0201">Cytochrome c-type biogenesis</keyword>
<dbReference type="PANTHER" id="PTHR43499:SF1">
    <property type="entry name" value="ABC TRANSPORTER I FAMILY MEMBER 1"/>
    <property type="match status" value="1"/>
</dbReference>
<keyword evidence="1" id="KW-0813">Transport</keyword>
<evidence type="ECO:0000256" key="1">
    <source>
        <dbReference type="ARBA" id="ARBA00022448"/>
    </source>
</evidence>
<dbReference type="PROSITE" id="PS50893">
    <property type="entry name" value="ABC_TRANSPORTER_2"/>
    <property type="match status" value="1"/>
</dbReference>
<dbReference type="InterPro" id="IPR003593">
    <property type="entry name" value="AAA+_ATPase"/>
</dbReference>
<gene>
    <name evidence="8" type="ORF">METZ01_LOCUS92691</name>
</gene>
<dbReference type="EMBL" id="UINC01008863">
    <property type="protein sequence ID" value="SVA39837.1"/>
    <property type="molecule type" value="Genomic_DNA"/>
</dbReference>
<dbReference type="InterPro" id="IPR003439">
    <property type="entry name" value="ABC_transporter-like_ATP-bd"/>
</dbReference>
<dbReference type="SMART" id="SM00382">
    <property type="entry name" value="AAA"/>
    <property type="match status" value="1"/>
</dbReference>
<keyword evidence="6" id="KW-0472">Membrane</keyword>
<protein>
    <recommendedName>
        <fullName evidence="7">ABC transporter domain-containing protein</fullName>
    </recommendedName>
</protein>
<dbReference type="PANTHER" id="PTHR43499">
    <property type="entry name" value="ABC TRANSPORTER I FAMILY MEMBER 1"/>
    <property type="match status" value="1"/>
</dbReference>
<evidence type="ECO:0000256" key="2">
    <source>
        <dbReference type="ARBA" id="ARBA00022741"/>
    </source>
</evidence>
<sequence length="207" mass="24424">MLLANNLSFKRGRKEIFQEMNISLPPKKIIHLKGRNGIGKTTLIKILVNMLFPTTGEIYWNGKNIKKNLYEFFANLTYIMDVQTSKNELTVSENIRFWMKLFSSNIKSKQLEGIFDLLSLDKYKNTQVNFLSKGEIRKLELFRLVIEQKKLWILDEPYVGLDESTYELINETFRNHIENNGMIFFSSHHYPELQNMDTINLENYANN</sequence>
<organism evidence="8">
    <name type="scientific">marine metagenome</name>
    <dbReference type="NCBI Taxonomy" id="408172"/>
    <lineage>
        <taxon>unclassified sequences</taxon>
        <taxon>metagenomes</taxon>
        <taxon>ecological metagenomes</taxon>
    </lineage>
</organism>
<evidence type="ECO:0000256" key="6">
    <source>
        <dbReference type="ARBA" id="ARBA00023136"/>
    </source>
</evidence>
<reference evidence="8" key="1">
    <citation type="submission" date="2018-05" db="EMBL/GenBank/DDBJ databases">
        <authorList>
            <person name="Lanie J.A."/>
            <person name="Ng W.-L."/>
            <person name="Kazmierczak K.M."/>
            <person name="Andrzejewski T.M."/>
            <person name="Davidsen T.M."/>
            <person name="Wayne K.J."/>
            <person name="Tettelin H."/>
            <person name="Glass J.I."/>
            <person name="Rusch D."/>
            <person name="Podicherti R."/>
            <person name="Tsui H.-C.T."/>
            <person name="Winkler M.E."/>
        </authorList>
    </citation>
    <scope>NUCLEOTIDE SEQUENCE</scope>
</reference>
<keyword evidence="4" id="KW-0067">ATP-binding</keyword>
<evidence type="ECO:0000259" key="7">
    <source>
        <dbReference type="PROSITE" id="PS50893"/>
    </source>
</evidence>
<proteinExistence type="predicted"/>
<dbReference type="GO" id="GO:0016887">
    <property type="term" value="F:ATP hydrolysis activity"/>
    <property type="evidence" value="ECO:0007669"/>
    <property type="project" value="InterPro"/>
</dbReference>
<dbReference type="AlphaFoldDB" id="A0A381VJJ9"/>
<dbReference type="Pfam" id="PF00005">
    <property type="entry name" value="ABC_tran"/>
    <property type="match status" value="1"/>
</dbReference>
<dbReference type="GO" id="GO:0005524">
    <property type="term" value="F:ATP binding"/>
    <property type="evidence" value="ECO:0007669"/>
    <property type="project" value="UniProtKB-KW"/>
</dbReference>
<evidence type="ECO:0000256" key="4">
    <source>
        <dbReference type="ARBA" id="ARBA00022840"/>
    </source>
</evidence>
<evidence type="ECO:0000256" key="5">
    <source>
        <dbReference type="ARBA" id="ARBA00022967"/>
    </source>
</evidence>
<accession>A0A381VJJ9</accession>
<dbReference type="InterPro" id="IPR005895">
    <property type="entry name" value="ABC_transptr_haem_export_CcmA"/>
</dbReference>
<evidence type="ECO:0000313" key="8">
    <source>
        <dbReference type="EMBL" id="SVA39837.1"/>
    </source>
</evidence>
<dbReference type="SUPFAM" id="SSF52540">
    <property type="entry name" value="P-loop containing nucleoside triphosphate hydrolases"/>
    <property type="match status" value="1"/>
</dbReference>
<feature type="domain" description="ABC transporter" evidence="7">
    <location>
        <begin position="2"/>
        <end position="205"/>
    </location>
</feature>
<dbReference type="GO" id="GO:0022857">
    <property type="term" value="F:transmembrane transporter activity"/>
    <property type="evidence" value="ECO:0007669"/>
    <property type="project" value="InterPro"/>
</dbReference>
<keyword evidence="2" id="KW-0547">Nucleotide-binding</keyword>
<dbReference type="NCBIfam" id="TIGR01189">
    <property type="entry name" value="ccmA"/>
    <property type="match status" value="1"/>
</dbReference>
<dbReference type="InterPro" id="IPR027417">
    <property type="entry name" value="P-loop_NTPase"/>
</dbReference>
<keyword evidence="5" id="KW-1278">Translocase</keyword>
<evidence type="ECO:0000256" key="3">
    <source>
        <dbReference type="ARBA" id="ARBA00022748"/>
    </source>
</evidence>